<dbReference type="EMBL" id="VWSH01000004">
    <property type="protein sequence ID" value="KAA5532223.1"/>
    <property type="molecule type" value="Genomic_DNA"/>
</dbReference>
<reference evidence="2 3" key="1">
    <citation type="submission" date="2019-09" db="EMBL/GenBank/DDBJ databases">
        <title>Genome sequence and assembly of Taibaiella sp.</title>
        <authorList>
            <person name="Chhetri G."/>
        </authorList>
    </citation>
    <scope>NUCLEOTIDE SEQUENCE [LARGE SCALE GENOMIC DNA]</scope>
    <source>
        <strain evidence="2 3">KVB11</strain>
    </source>
</reference>
<dbReference type="Proteomes" id="UP000323632">
    <property type="component" value="Unassembled WGS sequence"/>
</dbReference>
<name>A0A5M6CB57_9BACT</name>
<evidence type="ECO:0000256" key="1">
    <source>
        <dbReference type="SAM" id="SignalP"/>
    </source>
</evidence>
<feature type="signal peptide" evidence="1">
    <location>
        <begin position="1"/>
        <end position="22"/>
    </location>
</feature>
<protein>
    <recommendedName>
        <fullName evidence="4">DUF928 domain-containing protein</fullName>
    </recommendedName>
</protein>
<sequence length="376" mass="42911">MKRITGFIVSIVLLLGSAAAYAQNGLFVNMAFLDGIAVTPDNLLNYQVQSGLTKATHALVTGTIRYRNSTMRISYRFECNLQPGINNLSTAGIRPAMVYSEPALRELFEQYKVLPQGIYEYCVEVTPNFSSGESTSEKYNECVYHKSEDIFLINLIDPDNDAKIYEYNPMLSWTVNYPFASELKYRLRVAEIKEGQNTTVAINRNNPVYDEKNLMQMSQVYPVYAKPLQLNQPYAWTVDAYYKGILLGGAETWKFTIIEDSLLAAINTNPSYVDVQREQGIYTMYAPGLLKLKYDLKDLKTDTLQIGLLDNEGKTVKMNKGLSILDAKYGDNRFILNFHEEQPLKHLQQYTLTITSQTGRIYKISFKYVNPELIRK</sequence>
<dbReference type="RefSeq" id="WP_150033725.1">
    <property type="nucleotide sequence ID" value="NZ_VWSH01000004.1"/>
</dbReference>
<gene>
    <name evidence="2" type="ORF">F0919_15605</name>
</gene>
<evidence type="ECO:0000313" key="2">
    <source>
        <dbReference type="EMBL" id="KAA5532223.1"/>
    </source>
</evidence>
<keyword evidence="1" id="KW-0732">Signal</keyword>
<keyword evidence="3" id="KW-1185">Reference proteome</keyword>
<comment type="caution">
    <text evidence="2">The sequence shown here is derived from an EMBL/GenBank/DDBJ whole genome shotgun (WGS) entry which is preliminary data.</text>
</comment>
<evidence type="ECO:0000313" key="3">
    <source>
        <dbReference type="Proteomes" id="UP000323632"/>
    </source>
</evidence>
<accession>A0A5M6CB57</accession>
<evidence type="ECO:0008006" key="4">
    <source>
        <dbReference type="Google" id="ProtNLM"/>
    </source>
</evidence>
<proteinExistence type="predicted"/>
<organism evidence="2 3">
    <name type="scientific">Taibaiella lutea</name>
    <dbReference type="NCBI Taxonomy" id="2608001"/>
    <lineage>
        <taxon>Bacteria</taxon>
        <taxon>Pseudomonadati</taxon>
        <taxon>Bacteroidota</taxon>
        <taxon>Chitinophagia</taxon>
        <taxon>Chitinophagales</taxon>
        <taxon>Chitinophagaceae</taxon>
        <taxon>Taibaiella</taxon>
    </lineage>
</organism>
<feature type="chain" id="PRO_5024303162" description="DUF928 domain-containing protein" evidence="1">
    <location>
        <begin position="23"/>
        <end position="376"/>
    </location>
</feature>
<dbReference type="AlphaFoldDB" id="A0A5M6CB57"/>